<dbReference type="AlphaFoldDB" id="A0A6F9DSA7"/>
<keyword evidence="1" id="KW-1133">Transmembrane helix</keyword>
<feature type="transmembrane region" description="Helical" evidence="1">
    <location>
        <begin position="110"/>
        <end position="134"/>
    </location>
</feature>
<dbReference type="EMBL" id="LR790026">
    <property type="protein sequence ID" value="CAB3265888.1"/>
    <property type="molecule type" value="mRNA"/>
</dbReference>
<keyword evidence="3" id="KW-0675">Receptor</keyword>
<keyword evidence="1" id="KW-0472">Membrane</keyword>
<organism evidence="3">
    <name type="scientific">Phallusia mammillata</name>
    <dbReference type="NCBI Taxonomy" id="59560"/>
    <lineage>
        <taxon>Eukaryota</taxon>
        <taxon>Metazoa</taxon>
        <taxon>Chordata</taxon>
        <taxon>Tunicata</taxon>
        <taxon>Ascidiacea</taxon>
        <taxon>Phlebobranchia</taxon>
        <taxon>Ascidiidae</taxon>
        <taxon>Phallusia</taxon>
    </lineage>
</organism>
<keyword evidence="1" id="KW-0812">Transmembrane</keyword>
<name>A0A6F9DSA7_9ASCI</name>
<protein>
    <submittedName>
        <fullName evidence="3">Scavenger receptor class F member 1</fullName>
    </submittedName>
</protein>
<sequence length="144" mass="15188">MKVLILISLIAFFEAVNAQNSTCARYQWGADCLNICGECFVEDPTARICNVDTGKCAKGCLGGYTGELCDQAICKGGCGSGECLAPNFCGNCGDISKISPNCEDIRLRGLLGALGAFVVIGVSITLCGFGSVWYKRRQNTPVAL</sequence>
<feature type="signal peptide" evidence="2">
    <location>
        <begin position="1"/>
        <end position="18"/>
    </location>
</feature>
<gene>
    <name evidence="3" type="primary">Scarf1</name>
</gene>
<accession>A0A6F9DSA7</accession>
<evidence type="ECO:0000313" key="3">
    <source>
        <dbReference type="EMBL" id="CAB3265888.1"/>
    </source>
</evidence>
<proteinExistence type="evidence at transcript level"/>
<keyword evidence="2" id="KW-0732">Signal</keyword>
<evidence type="ECO:0000256" key="1">
    <source>
        <dbReference type="SAM" id="Phobius"/>
    </source>
</evidence>
<feature type="chain" id="PRO_5026315333" evidence="2">
    <location>
        <begin position="19"/>
        <end position="144"/>
    </location>
</feature>
<reference evidence="3" key="1">
    <citation type="submission" date="2020-04" db="EMBL/GenBank/DDBJ databases">
        <authorList>
            <person name="Neveu A P."/>
        </authorList>
    </citation>
    <scope>NUCLEOTIDE SEQUENCE</scope>
    <source>
        <tissue evidence="3">Whole embryo</tissue>
    </source>
</reference>
<evidence type="ECO:0000256" key="2">
    <source>
        <dbReference type="SAM" id="SignalP"/>
    </source>
</evidence>